<feature type="compositionally biased region" description="Basic residues" evidence="5">
    <location>
        <begin position="111"/>
        <end position="122"/>
    </location>
</feature>
<feature type="compositionally biased region" description="Basic residues" evidence="5">
    <location>
        <begin position="43"/>
        <end position="53"/>
    </location>
</feature>
<sequence length="407" mass="47414">MRDNPGDTSRMYSTDTRRDSDPYQEHKRDSYQYDSRRDNGTRYSRRSRSRSRDRRSPAHRGSYRDRQRHSRNRDDRPRRYDKNRDSENHNKGTEQEEDFLALNPNLSPSHARSRAAERRRRKAQADCIRRAGGFQKLADQEGHETVRLFWDGFQWVAKTGQAALLMNADSALMNSTRKLRRLYFGNLPIASGLTENAFQNIIWNEMRNRNFCNDPNVSPVLYVWFAKDKGNYGFVEFATVEETERALTMDGMNCMGAQLRVSRPNDYSTSMTRQVVPGIVTQNIVPLDAFTGTCLRVVQIVLPESVQKEIEYLDVLDDVREAFEKHGKIKTCAIVTPRHKDIAPNLKPGDVIVEFVDRESLLACVQNMQHRKYEKREIQFEPMEEDDYKHVAEPLLLDLEALEKEAE</sequence>
<dbReference type="GO" id="GO:0008380">
    <property type="term" value="P:RNA splicing"/>
    <property type="evidence" value="ECO:0007669"/>
    <property type="project" value="UniProtKB-KW"/>
</dbReference>
<dbReference type="Proteomes" id="UP001057455">
    <property type="component" value="Unassembled WGS sequence"/>
</dbReference>
<feature type="compositionally biased region" description="Basic and acidic residues" evidence="5">
    <location>
        <begin position="15"/>
        <end position="40"/>
    </location>
</feature>
<keyword evidence="1" id="KW-0507">mRNA processing</keyword>
<feature type="compositionally biased region" description="Basic and acidic residues" evidence="5">
    <location>
        <begin position="72"/>
        <end position="94"/>
    </location>
</feature>
<evidence type="ECO:0000256" key="5">
    <source>
        <dbReference type="SAM" id="MobiDB-lite"/>
    </source>
</evidence>
<protein>
    <submittedName>
        <fullName evidence="7">Splicing factor U2AF family auxilary factor large RRM domain-containing protein</fullName>
    </submittedName>
</protein>
<evidence type="ECO:0000256" key="2">
    <source>
        <dbReference type="ARBA" id="ARBA00022884"/>
    </source>
</evidence>
<organism evidence="7 8">
    <name type="scientific">Babesia ovis</name>
    <dbReference type="NCBI Taxonomy" id="5869"/>
    <lineage>
        <taxon>Eukaryota</taxon>
        <taxon>Sar</taxon>
        <taxon>Alveolata</taxon>
        <taxon>Apicomplexa</taxon>
        <taxon>Aconoidasida</taxon>
        <taxon>Piroplasmida</taxon>
        <taxon>Babesiidae</taxon>
        <taxon>Babesia</taxon>
    </lineage>
</organism>
<feature type="compositionally biased region" description="Polar residues" evidence="5">
    <location>
        <begin position="1"/>
        <end position="14"/>
    </location>
</feature>
<dbReference type="InterPro" id="IPR035979">
    <property type="entry name" value="RBD_domain_sf"/>
</dbReference>
<keyword evidence="3" id="KW-0508">mRNA splicing</keyword>
<evidence type="ECO:0000259" key="6">
    <source>
        <dbReference type="PROSITE" id="PS50102"/>
    </source>
</evidence>
<feature type="region of interest" description="Disordered" evidence="5">
    <location>
        <begin position="1"/>
        <end position="124"/>
    </location>
</feature>
<dbReference type="Gene3D" id="3.30.70.330">
    <property type="match status" value="2"/>
</dbReference>
<dbReference type="AlphaFoldDB" id="A0A9W5TDR9"/>
<evidence type="ECO:0000313" key="8">
    <source>
        <dbReference type="Proteomes" id="UP001057455"/>
    </source>
</evidence>
<evidence type="ECO:0000256" key="3">
    <source>
        <dbReference type="ARBA" id="ARBA00023187"/>
    </source>
</evidence>
<comment type="caution">
    <text evidence="7">The sequence shown here is derived from an EMBL/GenBank/DDBJ whole genome shotgun (WGS) entry which is preliminary data.</text>
</comment>
<dbReference type="PROSITE" id="PS50102">
    <property type="entry name" value="RRM"/>
    <property type="match status" value="1"/>
</dbReference>
<dbReference type="Pfam" id="PF00076">
    <property type="entry name" value="RRM_1"/>
    <property type="match status" value="1"/>
</dbReference>
<dbReference type="GO" id="GO:0006397">
    <property type="term" value="P:mRNA processing"/>
    <property type="evidence" value="ECO:0007669"/>
    <property type="project" value="UniProtKB-KW"/>
</dbReference>
<dbReference type="InterPro" id="IPR000504">
    <property type="entry name" value="RRM_dom"/>
</dbReference>
<name>A0A9W5TDR9_BABOV</name>
<dbReference type="SMART" id="SM00360">
    <property type="entry name" value="RRM"/>
    <property type="match status" value="2"/>
</dbReference>
<evidence type="ECO:0000256" key="1">
    <source>
        <dbReference type="ARBA" id="ARBA00022664"/>
    </source>
</evidence>
<dbReference type="GO" id="GO:0003723">
    <property type="term" value="F:RNA binding"/>
    <property type="evidence" value="ECO:0007669"/>
    <property type="project" value="UniProtKB-UniRule"/>
</dbReference>
<dbReference type="CDD" id="cd12232">
    <property type="entry name" value="RRM3_U2AF65"/>
    <property type="match status" value="1"/>
</dbReference>
<evidence type="ECO:0000256" key="4">
    <source>
        <dbReference type="PROSITE-ProRule" id="PRU00176"/>
    </source>
</evidence>
<dbReference type="OrthoDB" id="10266058at2759"/>
<keyword evidence="2 4" id="KW-0694">RNA-binding</keyword>
<dbReference type="InterPro" id="IPR012677">
    <property type="entry name" value="Nucleotide-bd_a/b_plait_sf"/>
</dbReference>
<dbReference type="SUPFAM" id="SSF54928">
    <property type="entry name" value="RNA-binding domain, RBD"/>
    <property type="match status" value="1"/>
</dbReference>
<dbReference type="PANTHER" id="PTHR23139">
    <property type="entry name" value="RNA-BINDING PROTEIN"/>
    <property type="match status" value="1"/>
</dbReference>
<gene>
    <name evidence="7" type="ORF">BaOVIS_029850</name>
</gene>
<proteinExistence type="predicted"/>
<accession>A0A9W5TDR9</accession>
<feature type="domain" description="RRM" evidence="6">
    <location>
        <begin position="180"/>
        <end position="266"/>
    </location>
</feature>
<dbReference type="EMBL" id="BLIY01000022">
    <property type="protein sequence ID" value="GFE55581.1"/>
    <property type="molecule type" value="Genomic_DNA"/>
</dbReference>
<reference evidence="7" key="1">
    <citation type="submission" date="2019-12" db="EMBL/GenBank/DDBJ databases">
        <title>Genome sequence of Babesia ovis.</title>
        <authorList>
            <person name="Yamagishi J."/>
            <person name="Sevinc F."/>
            <person name="Xuan X."/>
        </authorList>
    </citation>
    <scope>NUCLEOTIDE SEQUENCE</scope>
    <source>
        <strain evidence="7">Selcuk</strain>
    </source>
</reference>
<evidence type="ECO:0000313" key="7">
    <source>
        <dbReference type="EMBL" id="GFE55581.1"/>
    </source>
</evidence>
<keyword evidence="8" id="KW-1185">Reference proteome</keyword>